<dbReference type="EMBL" id="MHNL01000001">
    <property type="protein sequence ID" value="OGZ46205.1"/>
    <property type="molecule type" value="Genomic_DNA"/>
</dbReference>
<evidence type="ECO:0000256" key="1">
    <source>
        <dbReference type="SAM" id="Phobius"/>
    </source>
</evidence>
<organism evidence="2 3">
    <name type="scientific">Candidatus Ryanbacteria bacterium RIFCSPHIGHO2_01_FULL_48_27</name>
    <dbReference type="NCBI Taxonomy" id="1802115"/>
    <lineage>
        <taxon>Bacteria</taxon>
        <taxon>Candidatus Ryaniibacteriota</taxon>
    </lineage>
</organism>
<dbReference type="Proteomes" id="UP000177785">
    <property type="component" value="Unassembled WGS sequence"/>
</dbReference>
<evidence type="ECO:0008006" key="4">
    <source>
        <dbReference type="Google" id="ProtNLM"/>
    </source>
</evidence>
<evidence type="ECO:0000313" key="2">
    <source>
        <dbReference type="EMBL" id="OGZ46205.1"/>
    </source>
</evidence>
<dbReference type="InterPro" id="IPR024414">
    <property type="entry name" value="Uncharacterised_PrgI"/>
</dbReference>
<name>A0A1G2G7H7_9BACT</name>
<evidence type="ECO:0000313" key="3">
    <source>
        <dbReference type="Proteomes" id="UP000177785"/>
    </source>
</evidence>
<dbReference type="Pfam" id="PF12666">
    <property type="entry name" value="PrgI"/>
    <property type="match status" value="1"/>
</dbReference>
<protein>
    <recommendedName>
        <fullName evidence="4">PrgI family protein</fullName>
    </recommendedName>
</protein>
<feature type="transmembrane region" description="Helical" evidence="1">
    <location>
        <begin position="25"/>
        <end position="41"/>
    </location>
</feature>
<dbReference type="AlphaFoldDB" id="A0A1G2G7H7"/>
<feature type="transmembrane region" description="Helical" evidence="1">
    <location>
        <begin position="47"/>
        <end position="67"/>
    </location>
</feature>
<reference evidence="2 3" key="1">
    <citation type="journal article" date="2016" name="Nat. Commun.">
        <title>Thousands of microbial genomes shed light on interconnected biogeochemical processes in an aquifer system.</title>
        <authorList>
            <person name="Anantharaman K."/>
            <person name="Brown C.T."/>
            <person name="Hug L.A."/>
            <person name="Sharon I."/>
            <person name="Castelle C.J."/>
            <person name="Probst A.J."/>
            <person name="Thomas B.C."/>
            <person name="Singh A."/>
            <person name="Wilkins M.J."/>
            <person name="Karaoz U."/>
            <person name="Brodie E.L."/>
            <person name="Williams K.H."/>
            <person name="Hubbard S.S."/>
            <person name="Banfield J.F."/>
        </authorList>
    </citation>
    <scope>NUCLEOTIDE SEQUENCE [LARGE SCALE GENOMIC DNA]</scope>
</reference>
<proteinExistence type="predicted"/>
<sequence>MQQFQVPQFIDVEDKIFGPLTTKQFFYLLGGGGLCFLYWFAFYESYFWLFLLLLIPTLGFSLSLAFLKVNGLPFINVVANFFSYLGAPKRFLWKHVQHEARPLESLTKTNAEEMPKLSSGKLNDLSWSLDIMQNIKR</sequence>
<accession>A0A1G2G7H7</accession>
<gene>
    <name evidence="2" type="ORF">A2756_06400</name>
</gene>
<dbReference type="STRING" id="1802115.A2756_06400"/>
<keyword evidence="1" id="KW-0472">Membrane</keyword>
<keyword evidence="1" id="KW-0812">Transmembrane</keyword>
<keyword evidence="1" id="KW-1133">Transmembrane helix</keyword>
<comment type="caution">
    <text evidence="2">The sequence shown here is derived from an EMBL/GenBank/DDBJ whole genome shotgun (WGS) entry which is preliminary data.</text>
</comment>